<dbReference type="Proteomes" id="UP000036867">
    <property type="component" value="Unassembled WGS sequence"/>
</dbReference>
<protein>
    <submittedName>
        <fullName evidence="1">Uncharacterized protein</fullName>
    </submittedName>
</protein>
<dbReference type="STRING" id="263475.AMD00_08145"/>
<sequence length="207" mass="23971">MKRFNHLAKMDFIEKEIQGEEDEIIHHKGKLLCKVSRKAKVGDYVRFHNLHHSYGFKGKTINGKLYKVFKPGGSEAGGVYFDEEGNERDVLGWDTNPNPDVFEICGVYDRAPYNSSEIAQSDQESLTINNLQAIVNRVQQLQVDKGVYRHQIINYYFGFECASIQLTEVAFLSIFPNYTQENYNGQYMKLTSMMNQVEFFCLQEKQP</sequence>
<reference evidence="2" key="1">
    <citation type="submission" date="2015-08" db="EMBL/GenBank/DDBJ databases">
        <title>Fjat-10028 dsm 16317.</title>
        <authorList>
            <person name="Liu B."/>
            <person name="Wang J."/>
            <person name="Zhu Y."/>
            <person name="Liu G."/>
            <person name="Chen Q."/>
            <person name="Chen Z."/>
            <person name="Lan J."/>
            <person name="Che J."/>
            <person name="Ge C."/>
            <person name="Shi H."/>
            <person name="Pan Z."/>
            <person name="Liu X."/>
        </authorList>
    </citation>
    <scope>NUCLEOTIDE SEQUENCE [LARGE SCALE GENOMIC DNA]</scope>
    <source>
        <strain evidence="2">DSM 16317</strain>
    </source>
</reference>
<dbReference type="RefSeq" id="WP_053416524.1">
    <property type="nucleotide sequence ID" value="NZ_LILB01000001.1"/>
</dbReference>
<organism evidence="1 2">
    <name type="scientific">Viridibacillus arvi</name>
    <dbReference type="NCBI Taxonomy" id="263475"/>
    <lineage>
        <taxon>Bacteria</taxon>
        <taxon>Bacillati</taxon>
        <taxon>Bacillota</taxon>
        <taxon>Bacilli</taxon>
        <taxon>Bacillales</taxon>
        <taxon>Caryophanaceae</taxon>
        <taxon>Viridibacillus</taxon>
    </lineage>
</organism>
<keyword evidence="2" id="KW-1185">Reference proteome</keyword>
<dbReference type="AlphaFoldDB" id="A0A0M0LMX7"/>
<dbReference type="OrthoDB" id="2452701at2"/>
<gene>
    <name evidence="1" type="ORF">AMD00_08145</name>
</gene>
<accession>A0A0M0LMX7</accession>
<comment type="caution">
    <text evidence="1">The sequence shown here is derived from an EMBL/GenBank/DDBJ whole genome shotgun (WGS) entry which is preliminary data.</text>
</comment>
<dbReference type="EMBL" id="LILB01000001">
    <property type="protein sequence ID" value="KOO52356.1"/>
    <property type="molecule type" value="Genomic_DNA"/>
</dbReference>
<dbReference type="GeneID" id="301136074"/>
<evidence type="ECO:0000313" key="1">
    <source>
        <dbReference type="EMBL" id="KOO52356.1"/>
    </source>
</evidence>
<evidence type="ECO:0000313" key="2">
    <source>
        <dbReference type="Proteomes" id="UP000036867"/>
    </source>
</evidence>
<name>A0A0M0LMX7_9BACL</name>
<proteinExistence type="predicted"/>